<gene>
    <name evidence="1" type="ORF">MedDCM-OCT-S15-C5-cds2</name>
</gene>
<proteinExistence type="predicted"/>
<dbReference type="EMBL" id="JX536274">
    <property type="protein sequence ID" value="AFX83899.1"/>
    <property type="molecule type" value="Genomic_DNA"/>
</dbReference>
<evidence type="ECO:0000313" key="1">
    <source>
        <dbReference type="EMBL" id="AFX83899.1"/>
    </source>
</evidence>
<reference evidence="1" key="1">
    <citation type="journal article" date="2013" name="Appl. Environ. Microbiol.">
        <title>Reconstruction of novel cyanobacterial siphovirus genomes from mediterranean metagenomic fosmids.</title>
        <authorList>
            <person name="Mizuno C.M."/>
            <person name="Rodriguez-Valera F."/>
            <person name="Garcia-Heredia I."/>
            <person name="Martin-Cuadrado A.B."/>
            <person name="Ghai R."/>
        </authorList>
    </citation>
    <scope>NUCLEOTIDE SEQUENCE</scope>
</reference>
<protein>
    <submittedName>
        <fullName evidence="1">Putative head-tail joining protein</fullName>
    </submittedName>
</protein>
<accession>K7YBF7</accession>
<name>K7YBF7_9CAUD</name>
<sequence length="192" mass="20982">MSILVPEIVNAGDTVIFDVPAFNDSIGTQIDSASYTLKWYARTNTNHEGATITGVAESDGWRVTVPSSVTTGFDAGLWTWQAIASLGSVQYTAGRGQYTVKATLSYTGQPGAFDDRSRAKIDLDFVEAAIRTLSQGGMVQEYTIGGRNLKRYKMVELLQLRDALQAEVNAERRAEKIRQGLGNPGLAKVRFR</sequence>
<organism evidence="1">
    <name type="scientific">uncultured Mediterranean phage MEDS5 group</name>
    <dbReference type="NCBI Taxonomy" id="1262075"/>
    <lineage>
        <taxon>Viruses</taxon>
        <taxon>Duplodnaviria</taxon>
        <taxon>Heunggongvirae</taxon>
        <taxon>Uroviricota</taxon>
        <taxon>Caudoviricetes</taxon>
        <taxon>environmental samples</taxon>
    </lineage>
</organism>